<dbReference type="RefSeq" id="WP_188487371.1">
    <property type="nucleotide sequence ID" value="NZ_BMCS01000001.1"/>
</dbReference>
<dbReference type="SUPFAM" id="SSF53474">
    <property type="entry name" value="alpha/beta-Hydrolases"/>
    <property type="match status" value="1"/>
</dbReference>
<sequence length="302" mass="33117">MSRRDALTDPVALPGRLIEIDGLTTHVLVEGSGPPVLLLAALGSNWFDLDQLADELVGQFTVIRYDRPGYGASESLPRDRFPTLRGEIDRMAAVLDSAGVTDPVLIAAHSLSSLYAEAFARDRPERTAAVMMIDGTFVMVPWRVLPTALRVRNCHRAVRVVDALRLPQLMGPMVHDSVLPTPPGGFTAVQQFWTRAVFTTTTMLRATLVENAAFPSVNADLVALRRERPAVDAAVTVVAALAEAGGWRRFWRWRQERFAEMLGGVFEEISPANHFVVTQHPAAMGLMITRLARRAGLLDADS</sequence>
<reference evidence="3" key="1">
    <citation type="journal article" date="2019" name="Int. J. Syst. Evol. Microbiol.">
        <title>The Global Catalogue of Microorganisms (GCM) 10K type strain sequencing project: providing services to taxonomists for standard genome sequencing and annotation.</title>
        <authorList>
            <consortium name="The Broad Institute Genomics Platform"/>
            <consortium name="The Broad Institute Genome Sequencing Center for Infectious Disease"/>
            <person name="Wu L."/>
            <person name="Ma J."/>
        </authorList>
    </citation>
    <scope>NUCLEOTIDE SEQUENCE [LARGE SCALE GENOMIC DNA]</scope>
    <source>
        <strain evidence="3">CCM 7855</strain>
    </source>
</reference>
<dbReference type="EMBL" id="BMCS01000001">
    <property type="protein sequence ID" value="GGF15616.1"/>
    <property type="molecule type" value="Genomic_DNA"/>
</dbReference>
<dbReference type="Pfam" id="PF12697">
    <property type="entry name" value="Abhydrolase_6"/>
    <property type="match status" value="1"/>
</dbReference>
<evidence type="ECO:0000313" key="2">
    <source>
        <dbReference type="EMBL" id="GGF15616.1"/>
    </source>
</evidence>
<feature type="domain" description="AB hydrolase-1" evidence="1">
    <location>
        <begin position="37"/>
        <end position="283"/>
    </location>
</feature>
<proteinExistence type="predicted"/>
<organism evidence="2 3">
    <name type="scientific">Williamsia phyllosphaerae</name>
    <dbReference type="NCBI Taxonomy" id="885042"/>
    <lineage>
        <taxon>Bacteria</taxon>
        <taxon>Bacillati</taxon>
        <taxon>Actinomycetota</taxon>
        <taxon>Actinomycetes</taxon>
        <taxon>Mycobacteriales</taxon>
        <taxon>Nocardiaceae</taxon>
        <taxon>Williamsia</taxon>
    </lineage>
</organism>
<keyword evidence="3" id="KW-1185">Reference proteome</keyword>
<name>A0ABQ1UDS5_9NOCA</name>
<protein>
    <recommendedName>
        <fullName evidence="1">AB hydrolase-1 domain-containing protein</fullName>
    </recommendedName>
</protein>
<dbReference type="PANTHER" id="PTHR43433">
    <property type="entry name" value="HYDROLASE, ALPHA/BETA FOLD FAMILY PROTEIN"/>
    <property type="match status" value="1"/>
</dbReference>
<evidence type="ECO:0000259" key="1">
    <source>
        <dbReference type="Pfam" id="PF12697"/>
    </source>
</evidence>
<dbReference type="PANTHER" id="PTHR43433:SF5">
    <property type="entry name" value="AB HYDROLASE-1 DOMAIN-CONTAINING PROTEIN"/>
    <property type="match status" value="1"/>
</dbReference>
<comment type="caution">
    <text evidence="2">The sequence shown here is derived from an EMBL/GenBank/DDBJ whole genome shotgun (WGS) entry which is preliminary data.</text>
</comment>
<dbReference type="InterPro" id="IPR000073">
    <property type="entry name" value="AB_hydrolase_1"/>
</dbReference>
<evidence type="ECO:0000313" key="3">
    <source>
        <dbReference type="Proteomes" id="UP000632454"/>
    </source>
</evidence>
<accession>A0ABQ1UDS5</accession>
<gene>
    <name evidence="2" type="ORF">GCM10007298_09550</name>
</gene>
<dbReference type="InterPro" id="IPR029058">
    <property type="entry name" value="AB_hydrolase_fold"/>
</dbReference>
<dbReference type="Proteomes" id="UP000632454">
    <property type="component" value="Unassembled WGS sequence"/>
</dbReference>
<dbReference type="InterPro" id="IPR050471">
    <property type="entry name" value="AB_hydrolase"/>
</dbReference>
<dbReference type="Gene3D" id="3.40.50.1820">
    <property type="entry name" value="alpha/beta hydrolase"/>
    <property type="match status" value="1"/>
</dbReference>